<feature type="transmembrane region" description="Helical" evidence="1">
    <location>
        <begin position="106"/>
        <end position="124"/>
    </location>
</feature>
<evidence type="ECO:0000313" key="3">
    <source>
        <dbReference type="Proteomes" id="UP000024836"/>
    </source>
</evidence>
<keyword evidence="1" id="KW-1133">Transmembrane helix</keyword>
<dbReference type="OrthoDB" id="7822309at2"/>
<proteinExistence type="predicted"/>
<dbReference type="RefSeq" id="WP_035250848.1">
    <property type="nucleotide sequence ID" value="NZ_AQQY01000005.1"/>
</dbReference>
<comment type="caution">
    <text evidence="2">The sequence shown here is derived from an EMBL/GenBank/DDBJ whole genome shotgun (WGS) entry which is preliminary data.</text>
</comment>
<keyword evidence="1" id="KW-0472">Membrane</keyword>
<dbReference type="AlphaFoldDB" id="A0A058ZLG8"/>
<dbReference type="PATRIC" id="fig|1461693.3.peg.1913"/>
<dbReference type="Proteomes" id="UP000024836">
    <property type="component" value="Unassembled WGS sequence"/>
</dbReference>
<dbReference type="eggNOG" id="ENOG502Z8FB">
    <property type="taxonomic scope" value="Bacteria"/>
</dbReference>
<evidence type="ECO:0000313" key="2">
    <source>
        <dbReference type="EMBL" id="KCV82055.1"/>
    </source>
</evidence>
<keyword evidence="3" id="KW-1185">Reference proteome</keyword>
<organism evidence="2 3">
    <name type="scientific">Actibacterium atlanticum</name>
    <dbReference type="NCBI Taxonomy" id="1461693"/>
    <lineage>
        <taxon>Bacteria</taxon>
        <taxon>Pseudomonadati</taxon>
        <taxon>Pseudomonadota</taxon>
        <taxon>Alphaproteobacteria</taxon>
        <taxon>Rhodobacterales</taxon>
        <taxon>Roseobacteraceae</taxon>
        <taxon>Actibacterium</taxon>
    </lineage>
</organism>
<accession>A0A058ZLG8</accession>
<gene>
    <name evidence="2" type="ORF">ATO10_09418</name>
</gene>
<protein>
    <submittedName>
        <fullName evidence="2">Uncharacterized protein</fullName>
    </submittedName>
</protein>
<evidence type="ECO:0000256" key="1">
    <source>
        <dbReference type="SAM" id="Phobius"/>
    </source>
</evidence>
<keyword evidence="1" id="KW-0812">Transmembrane</keyword>
<dbReference type="EMBL" id="AQQY01000005">
    <property type="protein sequence ID" value="KCV82055.1"/>
    <property type="molecule type" value="Genomic_DNA"/>
</dbReference>
<name>A0A058ZLG8_9RHOB</name>
<dbReference type="STRING" id="1461693.ATO10_09418"/>
<sequence length="337" mass="35979">MTALSQFDRLEAPGLWRDTEDTQRRDVIISFGDASLVISDQNETALTHWSLAAVTRLNPGARPALFSPDPDSEETLEIDDEVMIGAINKVSAAIERARPHPGRLRVWLLGGAALAVTALAVLWLPNAVRRHTASVVPATMQSDIGGRLLGHITRISGAPCRAPEGRQALSVLGSRVLKRADAVVVVPAGVAQAVHLPGGAVVLNRAIIEDYDDADVAAGFILAEDARAAQKDPMLDLLDHASFWTSLKLLTTGKLSDDALQAYGEALLTRAPTPVNDEALLARFTQAKVPSTPYAYALDVSGETVLGLIEADPMRGQSRPPVLSDSNWVRLQGLCGE</sequence>
<reference evidence="2 3" key="1">
    <citation type="submission" date="2013-04" db="EMBL/GenBank/DDBJ databases">
        <title>Shimia sp. 22II-S11-Z10 Genome Sequencing.</title>
        <authorList>
            <person name="Lai Q."/>
            <person name="Li G."/>
            <person name="Shao Z."/>
        </authorList>
    </citation>
    <scope>NUCLEOTIDE SEQUENCE [LARGE SCALE GENOMIC DNA]</scope>
    <source>
        <strain evidence="3">22II-S11-Z10</strain>
    </source>
</reference>